<keyword evidence="3" id="KW-0813">Transport</keyword>
<evidence type="ECO:0000256" key="2">
    <source>
        <dbReference type="ARBA" id="ARBA00006555"/>
    </source>
</evidence>
<reference evidence="11 12" key="1">
    <citation type="journal article" date="2015" name="Genome Announc.">
        <title>Complete Genome Sequence of a Novel Bacterium within the Family Rhodocyclaceae That Degrades Polycyclic Aromatic Hydrocarbons.</title>
        <authorList>
            <person name="Singleton D.R."/>
            <person name="Dickey A.N."/>
            <person name="Scholl E.H."/>
            <person name="Wright F.A."/>
            <person name="Aitken M.D."/>
        </authorList>
    </citation>
    <scope>NUCLEOTIDE SEQUENCE [LARGE SCALE GENOMIC DNA]</scope>
    <source>
        <strain evidence="12">PG1-Ca6</strain>
    </source>
</reference>
<dbReference type="EMBL" id="CP010554">
    <property type="protein sequence ID" value="AJP49181.1"/>
    <property type="molecule type" value="Genomic_DNA"/>
</dbReference>
<protein>
    <recommendedName>
        <fullName evidence="10">TonB C-terminal domain-containing protein</fullName>
    </recommendedName>
</protein>
<keyword evidence="12" id="KW-1185">Reference proteome</keyword>
<evidence type="ECO:0000259" key="10">
    <source>
        <dbReference type="PROSITE" id="PS52015"/>
    </source>
</evidence>
<dbReference type="GO" id="GO:0055085">
    <property type="term" value="P:transmembrane transport"/>
    <property type="evidence" value="ECO:0007669"/>
    <property type="project" value="InterPro"/>
</dbReference>
<evidence type="ECO:0000256" key="9">
    <source>
        <dbReference type="ARBA" id="ARBA00023136"/>
    </source>
</evidence>
<evidence type="ECO:0000256" key="5">
    <source>
        <dbReference type="ARBA" id="ARBA00022519"/>
    </source>
</evidence>
<feature type="domain" description="TonB C-terminal" evidence="10">
    <location>
        <begin position="133"/>
        <end position="227"/>
    </location>
</feature>
<dbReference type="NCBIfam" id="TIGR01352">
    <property type="entry name" value="tonB_Cterm"/>
    <property type="match status" value="1"/>
</dbReference>
<dbReference type="AlphaFoldDB" id="A0A0C5JPE8"/>
<dbReference type="KEGG" id="rbu:PG1C_13565"/>
<evidence type="ECO:0000256" key="4">
    <source>
        <dbReference type="ARBA" id="ARBA00022475"/>
    </source>
</evidence>
<dbReference type="Gene3D" id="3.30.1150.10">
    <property type="match status" value="1"/>
</dbReference>
<evidence type="ECO:0000313" key="12">
    <source>
        <dbReference type="Proteomes" id="UP000061603"/>
    </source>
</evidence>
<evidence type="ECO:0000256" key="7">
    <source>
        <dbReference type="ARBA" id="ARBA00022927"/>
    </source>
</evidence>
<keyword evidence="9" id="KW-0472">Membrane</keyword>
<dbReference type="HOGENOM" id="CLU_1119463_0_0_4"/>
<keyword evidence="8" id="KW-1133">Transmembrane helix</keyword>
<keyword evidence="5" id="KW-0997">Cell inner membrane</keyword>
<dbReference type="InterPro" id="IPR006260">
    <property type="entry name" value="TonB/TolA_C"/>
</dbReference>
<organism evidence="11 12">
    <name type="scientific">Rugosibacter aromaticivorans</name>
    <dbReference type="NCBI Taxonomy" id="1565605"/>
    <lineage>
        <taxon>Bacteria</taxon>
        <taxon>Pseudomonadati</taxon>
        <taxon>Pseudomonadota</taxon>
        <taxon>Betaproteobacteria</taxon>
        <taxon>Nitrosomonadales</taxon>
        <taxon>Sterolibacteriaceae</taxon>
        <taxon>Rugosibacter</taxon>
    </lineage>
</organism>
<dbReference type="InterPro" id="IPR037682">
    <property type="entry name" value="TonB_C"/>
</dbReference>
<gene>
    <name evidence="11" type="ORF">PG1C_13565</name>
</gene>
<comment type="similarity">
    <text evidence="2">Belongs to the TonB family.</text>
</comment>
<dbReference type="RefSeq" id="WP_202635293.1">
    <property type="nucleotide sequence ID" value="NZ_CP010554.1"/>
</dbReference>
<accession>A0A0C5JPE8</accession>
<dbReference type="STRING" id="1565605.PG1C_13565"/>
<keyword evidence="6" id="KW-0812">Transmembrane</keyword>
<evidence type="ECO:0000256" key="1">
    <source>
        <dbReference type="ARBA" id="ARBA00004383"/>
    </source>
</evidence>
<evidence type="ECO:0000256" key="6">
    <source>
        <dbReference type="ARBA" id="ARBA00022692"/>
    </source>
</evidence>
<dbReference type="PROSITE" id="PS52015">
    <property type="entry name" value="TONB_CTD"/>
    <property type="match status" value="1"/>
</dbReference>
<name>A0A0C5JPE8_9PROT</name>
<sequence length="248" mass="26759">MRYVWLGGLIATERGPRLIGSLAFSVAIHCAALSFTGITAFRLLPPQEGSRSPRLTVDLLLNQPQAKPQAAFENTARSVVAPAVPSAPNAVVQHPESLHPDSAPGTVSNLPPSVEATQPPGLFPGPWYYAARYLHRRPTPLKPIRPAYPSEAENISGRVVLLLLLNEQGTVDSYQVIDSQPPGRFDSTVIEAFTHETYAPGLITGYVVKSQLLVEVVFEPGTLPEASILPDLTQFKIKAEQVPSARGN</sequence>
<dbReference type="PANTHER" id="PTHR33446">
    <property type="entry name" value="PROTEIN TONB-RELATED"/>
    <property type="match status" value="1"/>
</dbReference>
<keyword evidence="4" id="KW-1003">Cell membrane</keyword>
<dbReference type="SUPFAM" id="SSF74653">
    <property type="entry name" value="TolA/TonB C-terminal domain"/>
    <property type="match status" value="1"/>
</dbReference>
<evidence type="ECO:0000313" key="11">
    <source>
        <dbReference type="EMBL" id="AJP49181.1"/>
    </source>
</evidence>
<dbReference type="GO" id="GO:0015031">
    <property type="term" value="P:protein transport"/>
    <property type="evidence" value="ECO:0007669"/>
    <property type="project" value="UniProtKB-KW"/>
</dbReference>
<evidence type="ECO:0000256" key="8">
    <source>
        <dbReference type="ARBA" id="ARBA00022989"/>
    </source>
</evidence>
<dbReference type="Proteomes" id="UP000061603">
    <property type="component" value="Chromosome"/>
</dbReference>
<comment type="subcellular location">
    <subcellularLocation>
        <location evidence="1">Cell inner membrane</location>
        <topology evidence="1">Single-pass membrane protein</topology>
        <orientation evidence="1">Periplasmic side</orientation>
    </subcellularLocation>
</comment>
<dbReference type="InterPro" id="IPR051045">
    <property type="entry name" value="TonB-dependent_transducer"/>
</dbReference>
<keyword evidence="7" id="KW-0653">Protein transport</keyword>
<dbReference type="Pfam" id="PF03544">
    <property type="entry name" value="TonB_C"/>
    <property type="match status" value="1"/>
</dbReference>
<evidence type="ECO:0000256" key="3">
    <source>
        <dbReference type="ARBA" id="ARBA00022448"/>
    </source>
</evidence>
<dbReference type="GO" id="GO:0005886">
    <property type="term" value="C:plasma membrane"/>
    <property type="evidence" value="ECO:0007669"/>
    <property type="project" value="UniProtKB-SubCell"/>
</dbReference>
<proteinExistence type="inferred from homology"/>